<accession>A0A1W2GH60</accession>
<dbReference type="Pfam" id="PF00072">
    <property type="entry name" value="Response_reg"/>
    <property type="match status" value="1"/>
</dbReference>
<feature type="modified residue" description="4-aspartylphosphate" evidence="1">
    <location>
        <position position="60"/>
    </location>
</feature>
<evidence type="ECO:0000259" key="2">
    <source>
        <dbReference type="PROSITE" id="PS50110"/>
    </source>
</evidence>
<dbReference type="SMART" id="SM00448">
    <property type="entry name" value="REC"/>
    <property type="match status" value="1"/>
</dbReference>
<dbReference type="PANTHER" id="PTHR44520:SF2">
    <property type="entry name" value="RESPONSE REGULATOR RCP1"/>
    <property type="match status" value="1"/>
</dbReference>
<sequence length="138" mass="15828">MKNELPILLVEDDKVDQMTVKRILKQLNADNPITIKQNGLEALEYLNDPANDKPGLILLDLNMPKMNGIEFLKEVKKKLPLKLIPIVVMTTSREEQDRLDSFGHSAAGYMVKPVQYRHFLQVMETVYNYWLLSESAVA</sequence>
<dbReference type="RefSeq" id="WP_084373323.1">
    <property type="nucleotide sequence ID" value="NZ_FWYF01000003.1"/>
</dbReference>
<dbReference type="PANTHER" id="PTHR44520">
    <property type="entry name" value="RESPONSE REGULATOR RCP1-RELATED"/>
    <property type="match status" value="1"/>
</dbReference>
<keyword evidence="4" id="KW-1185">Reference proteome</keyword>
<name>A0A1W2GH60_REIFA</name>
<protein>
    <submittedName>
        <fullName evidence="3">Response regulator receiver domain-containing protein</fullName>
    </submittedName>
</protein>
<dbReference type="Proteomes" id="UP000192472">
    <property type="component" value="Unassembled WGS sequence"/>
</dbReference>
<gene>
    <name evidence="3" type="ORF">SAMN04488029_2652</name>
</gene>
<dbReference type="InterPro" id="IPR011006">
    <property type="entry name" value="CheY-like_superfamily"/>
</dbReference>
<dbReference type="PROSITE" id="PS50110">
    <property type="entry name" value="RESPONSE_REGULATORY"/>
    <property type="match status" value="1"/>
</dbReference>
<dbReference type="SUPFAM" id="SSF52172">
    <property type="entry name" value="CheY-like"/>
    <property type="match status" value="1"/>
</dbReference>
<reference evidence="3 4" key="1">
    <citation type="submission" date="2017-04" db="EMBL/GenBank/DDBJ databases">
        <authorList>
            <person name="Afonso C.L."/>
            <person name="Miller P.J."/>
            <person name="Scott M.A."/>
            <person name="Spackman E."/>
            <person name="Goraichik I."/>
            <person name="Dimitrov K.M."/>
            <person name="Suarez D.L."/>
            <person name="Swayne D.E."/>
        </authorList>
    </citation>
    <scope>NUCLEOTIDE SEQUENCE [LARGE SCALE GENOMIC DNA]</scope>
    <source>
        <strain evidence="3 4">DSM 26133</strain>
    </source>
</reference>
<feature type="domain" description="Response regulatory" evidence="2">
    <location>
        <begin position="6"/>
        <end position="127"/>
    </location>
</feature>
<organism evidence="3 4">
    <name type="scientific">Reichenbachiella faecimaris</name>
    <dbReference type="NCBI Taxonomy" id="692418"/>
    <lineage>
        <taxon>Bacteria</taxon>
        <taxon>Pseudomonadati</taxon>
        <taxon>Bacteroidota</taxon>
        <taxon>Cytophagia</taxon>
        <taxon>Cytophagales</taxon>
        <taxon>Reichenbachiellaceae</taxon>
        <taxon>Reichenbachiella</taxon>
    </lineage>
</organism>
<dbReference type="EMBL" id="FWYF01000003">
    <property type="protein sequence ID" value="SMD36003.1"/>
    <property type="molecule type" value="Genomic_DNA"/>
</dbReference>
<dbReference type="CDD" id="cd17557">
    <property type="entry name" value="REC_Rcp-like"/>
    <property type="match status" value="1"/>
</dbReference>
<dbReference type="Gene3D" id="3.40.50.2300">
    <property type="match status" value="1"/>
</dbReference>
<proteinExistence type="predicted"/>
<keyword evidence="1" id="KW-0597">Phosphoprotein</keyword>
<dbReference type="AlphaFoldDB" id="A0A1W2GH60"/>
<evidence type="ECO:0000313" key="3">
    <source>
        <dbReference type="EMBL" id="SMD36003.1"/>
    </source>
</evidence>
<evidence type="ECO:0000256" key="1">
    <source>
        <dbReference type="PROSITE-ProRule" id="PRU00169"/>
    </source>
</evidence>
<dbReference type="InterPro" id="IPR001789">
    <property type="entry name" value="Sig_transdc_resp-reg_receiver"/>
</dbReference>
<evidence type="ECO:0000313" key="4">
    <source>
        <dbReference type="Proteomes" id="UP000192472"/>
    </source>
</evidence>
<dbReference type="InterPro" id="IPR052893">
    <property type="entry name" value="TCS_response_regulator"/>
</dbReference>
<dbReference type="GO" id="GO:0000160">
    <property type="term" value="P:phosphorelay signal transduction system"/>
    <property type="evidence" value="ECO:0007669"/>
    <property type="project" value="InterPro"/>
</dbReference>
<dbReference type="STRING" id="692418.SAMN04488029_2652"/>
<dbReference type="OrthoDB" id="7631574at2"/>